<name>A0ABU1WUM0_9BURK</name>
<accession>A0ABU1WUM0</accession>
<keyword evidence="3" id="KW-1185">Reference proteome</keyword>
<evidence type="ECO:0008006" key="4">
    <source>
        <dbReference type="Google" id="ProtNLM"/>
    </source>
</evidence>
<keyword evidence="1" id="KW-1133">Transmembrane helix</keyword>
<comment type="caution">
    <text evidence="2">The sequence shown here is derived from an EMBL/GenBank/DDBJ whole genome shotgun (WGS) entry which is preliminary data.</text>
</comment>
<evidence type="ECO:0000256" key="1">
    <source>
        <dbReference type="SAM" id="Phobius"/>
    </source>
</evidence>
<dbReference type="EMBL" id="JAVDWU010000013">
    <property type="protein sequence ID" value="MDR7152692.1"/>
    <property type="molecule type" value="Genomic_DNA"/>
</dbReference>
<feature type="transmembrane region" description="Helical" evidence="1">
    <location>
        <begin position="185"/>
        <end position="207"/>
    </location>
</feature>
<feature type="transmembrane region" description="Helical" evidence="1">
    <location>
        <begin position="93"/>
        <end position="111"/>
    </location>
</feature>
<organism evidence="2 3">
    <name type="scientific">Hydrogenophaga palleronii</name>
    <dbReference type="NCBI Taxonomy" id="65655"/>
    <lineage>
        <taxon>Bacteria</taxon>
        <taxon>Pseudomonadati</taxon>
        <taxon>Pseudomonadota</taxon>
        <taxon>Betaproteobacteria</taxon>
        <taxon>Burkholderiales</taxon>
        <taxon>Comamonadaceae</taxon>
        <taxon>Hydrogenophaga</taxon>
    </lineage>
</organism>
<gene>
    <name evidence="2" type="ORF">J2W49_004670</name>
</gene>
<sequence>MKTQDLINELATGVAPVRPGAIHRQLGSALAIGTAATVTIVASTYGVRSDLSAALLEPVMWFKLAYPLLLTLVAASLVWRLAVPGRQTRGLDWTWLTPALAVLAIGLFLLWQADPSQRLPLLLGQTWRSCALSIALVSAPVLVGVLHALRRLGPTRLTQTGAIAGLLAGSVGAVAYALHCPEMSVPFIAMWNTLGIALMTGLGMWLGPRVLRW</sequence>
<dbReference type="InterPro" id="IPR009495">
    <property type="entry name" value="NrsF"/>
</dbReference>
<feature type="transmembrane region" description="Helical" evidence="1">
    <location>
        <begin position="26"/>
        <end position="47"/>
    </location>
</feature>
<proteinExistence type="predicted"/>
<feature type="transmembrane region" description="Helical" evidence="1">
    <location>
        <begin position="131"/>
        <end position="149"/>
    </location>
</feature>
<keyword evidence="1" id="KW-0812">Transmembrane</keyword>
<keyword evidence="1" id="KW-0472">Membrane</keyword>
<feature type="transmembrane region" description="Helical" evidence="1">
    <location>
        <begin position="161"/>
        <end position="179"/>
    </location>
</feature>
<dbReference type="RefSeq" id="WP_310321692.1">
    <property type="nucleotide sequence ID" value="NZ_JAVDWU010000013.1"/>
</dbReference>
<reference evidence="2 3" key="1">
    <citation type="submission" date="2023-07" db="EMBL/GenBank/DDBJ databases">
        <title>Sorghum-associated microbial communities from plants grown in Nebraska, USA.</title>
        <authorList>
            <person name="Schachtman D."/>
        </authorList>
    </citation>
    <scope>NUCLEOTIDE SEQUENCE [LARGE SCALE GENOMIC DNA]</scope>
    <source>
        <strain evidence="2 3">4249</strain>
    </source>
</reference>
<dbReference type="Proteomes" id="UP001265700">
    <property type="component" value="Unassembled WGS sequence"/>
</dbReference>
<evidence type="ECO:0000313" key="2">
    <source>
        <dbReference type="EMBL" id="MDR7152692.1"/>
    </source>
</evidence>
<evidence type="ECO:0000313" key="3">
    <source>
        <dbReference type="Proteomes" id="UP001265700"/>
    </source>
</evidence>
<protein>
    <recommendedName>
        <fullName evidence="4">DUF1109 domain-containing protein</fullName>
    </recommendedName>
</protein>
<dbReference type="Pfam" id="PF06532">
    <property type="entry name" value="NrsF"/>
    <property type="match status" value="1"/>
</dbReference>
<feature type="transmembrane region" description="Helical" evidence="1">
    <location>
        <begin position="59"/>
        <end position="81"/>
    </location>
</feature>